<evidence type="ECO:0000313" key="2">
    <source>
        <dbReference type="Proteomes" id="UP000729402"/>
    </source>
</evidence>
<dbReference type="Proteomes" id="UP000729402">
    <property type="component" value="Unassembled WGS sequence"/>
</dbReference>
<proteinExistence type="predicted"/>
<sequence length="109" mass="11900">MLAAAPVLDLDFSTAFPSAPHRRAAFMAATTNALMWPQHSLRRLLIALEVLFNQAFTASTDYHIASWLIIVAAKGVEQLELHLPRSLLAVLPPSLQQNRQLPSAKADGS</sequence>
<organism evidence="1 2">
    <name type="scientific">Zizania palustris</name>
    <name type="common">Northern wild rice</name>
    <dbReference type="NCBI Taxonomy" id="103762"/>
    <lineage>
        <taxon>Eukaryota</taxon>
        <taxon>Viridiplantae</taxon>
        <taxon>Streptophyta</taxon>
        <taxon>Embryophyta</taxon>
        <taxon>Tracheophyta</taxon>
        <taxon>Spermatophyta</taxon>
        <taxon>Magnoliopsida</taxon>
        <taxon>Liliopsida</taxon>
        <taxon>Poales</taxon>
        <taxon>Poaceae</taxon>
        <taxon>BOP clade</taxon>
        <taxon>Oryzoideae</taxon>
        <taxon>Oryzeae</taxon>
        <taxon>Zizaniinae</taxon>
        <taxon>Zizania</taxon>
    </lineage>
</organism>
<keyword evidence="2" id="KW-1185">Reference proteome</keyword>
<dbReference type="OrthoDB" id="612216at2759"/>
<name>A0A8J5WCP2_ZIZPA</name>
<reference evidence="1" key="2">
    <citation type="submission" date="2021-02" db="EMBL/GenBank/DDBJ databases">
        <authorList>
            <person name="Kimball J.A."/>
            <person name="Haas M.W."/>
            <person name="Macchietto M."/>
            <person name="Kono T."/>
            <person name="Duquette J."/>
            <person name="Shao M."/>
        </authorList>
    </citation>
    <scope>NUCLEOTIDE SEQUENCE</scope>
    <source>
        <tissue evidence="1">Fresh leaf tissue</tissue>
    </source>
</reference>
<accession>A0A8J5WCP2</accession>
<comment type="caution">
    <text evidence="1">The sequence shown here is derived from an EMBL/GenBank/DDBJ whole genome shotgun (WGS) entry which is preliminary data.</text>
</comment>
<protein>
    <submittedName>
        <fullName evidence="1">Uncharacterized protein</fullName>
    </submittedName>
</protein>
<reference evidence="1" key="1">
    <citation type="journal article" date="2021" name="bioRxiv">
        <title>Whole Genome Assembly and Annotation of Northern Wild Rice, Zizania palustris L., Supports a Whole Genome Duplication in the Zizania Genus.</title>
        <authorList>
            <person name="Haas M."/>
            <person name="Kono T."/>
            <person name="Macchietto M."/>
            <person name="Millas R."/>
            <person name="McGilp L."/>
            <person name="Shao M."/>
            <person name="Duquette J."/>
            <person name="Hirsch C.N."/>
            <person name="Kimball J."/>
        </authorList>
    </citation>
    <scope>NUCLEOTIDE SEQUENCE</scope>
    <source>
        <tissue evidence="1">Fresh leaf tissue</tissue>
    </source>
</reference>
<gene>
    <name evidence="1" type="ORF">GUJ93_ZPchr0010g8343</name>
</gene>
<evidence type="ECO:0000313" key="1">
    <source>
        <dbReference type="EMBL" id="KAG8088388.1"/>
    </source>
</evidence>
<dbReference type="AlphaFoldDB" id="A0A8J5WCP2"/>
<dbReference type="EMBL" id="JAAALK010000082">
    <property type="protein sequence ID" value="KAG8088388.1"/>
    <property type="molecule type" value="Genomic_DNA"/>
</dbReference>